<reference evidence="1" key="1">
    <citation type="submission" date="2010-02" db="EMBL/GenBank/DDBJ databases">
        <title>Sequencing and annotation of the Blastocystis hominis genome.</title>
        <authorList>
            <person name="Wincker P."/>
        </authorList>
    </citation>
    <scope>NUCLEOTIDE SEQUENCE</scope>
    <source>
        <strain evidence="1">Singapore isolate B</strain>
    </source>
</reference>
<dbReference type="SUPFAM" id="SSF51161">
    <property type="entry name" value="Trimeric LpxA-like enzymes"/>
    <property type="match status" value="1"/>
</dbReference>
<evidence type="ECO:0000313" key="2">
    <source>
        <dbReference type="Proteomes" id="UP000008312"/>
    </source>
</evidence>
<dbReference type="InterPro" id="IPR047324">
    <property type="entry name" value="LbH_gamma_CA-like"/>
</dbReference>
<dbReference type="Gene3D" id="2.160.10.10">
    <property type="entry name" value="Hexapeptide repeat proteins"/>
    <property type="match status" value="1"/>
</dbReference>
<gene>
    <name evidence="1" type="ORF">GSBLH_T00001622001</name>
</gene>
<dbReference type="Proteomes" id="UP000008312">
    <property type="component" value="Unassembled WGS sequence"/>
</dbReference>
<proteinExistence type="predicted"/>
<dbReference type="RefSeq" id="XP_012895504.1">
    <property type="nucleotide sequence ID" value="XM_013040050.1"/>
</dbReference>
<evidence type="ECO:0000313" key="1">
    <source>
        <dbReference type="EMBL" id="CBK21456.2"/>
    </source>
</evidence>
<dbReference type="PANTHER" id="PTHR13061">
    <property type="entry name" value="DYNACTIN SUBUNIT P25"/>
    <property type="match status" value="1"/>
</dbReference>
<dbReference type="EMBL" id="FN668642">
    <property type="protein sequence ID" value="CBK21456.2"/>
    <property type="molecule type" value="Genomic_DNA"/>
</dbReference>
<dbReference type="PANTHER" id="PTHR13061:SF29">
    <property type="entry name" value="GAMMA CARBONIC ANHYDRASE-LIKE 1, MITOCHONDRIAL-RELATED"/>
    <property type="match status" value="1"/>
</dbReference>
<protein>
    <submittedName>
        <fullName evidence="1">Uncharacterized protein</fullName>
    </submittedName>
</protein>
<name>D8M067_BLAHO</name>
<dbReference type="OrthoDB" id="25818at2759"/>
<dbReference type="AlphaFoldDB" id="D8M067"/>
<dbReference type="InParanoid" id="D8M067"/>
<sequence>MRMEGVQDFLKLFSRHRPIMGLYDKRPAVNTDAFVAPNASVIGDVKMAAGSSVWYNAVVRGDINTVTIGENTNVQDRAVLASAKKSHCSDGTLKIGNNVTIGHAAILNACQVDDYSLIGMGAILEEGCHVGSYSMVGAGSVVEKQQEIPSGELWTGNPARFVRKLTEEKKKSLEHSAAEYVELGRKSAAEIQQKYGEAFRCD</sequence>
<dbReference type="OMA" id="NIWYGAV"/>
<organism evidence="1">
    <name type="scientific">Blastocystis hominis</name>
    <dbReference type="NCBI Taxonomy" id="12968"/>
    <lineage>
        <taxon>Eukaryota</taxon>
        <taxon>Sar</taxon>
        <taxon>Stramenopiles</taxon>
        <taxon>Bigyra</taxon>
        <taxon>Opalozoa</taxon>
        <taxon>Opalinata</taxon>
        <taxon>Blastocystidae</taxon>
        <taxon>Blastocystis</taxon>
    </lineage>
</organism>
<dbReference type="InterPro" id="IPR050484">
    <property type="entry name" value="Transf_Hexapept/Carb_Anhydrase"/>
</dbReference>
<dbReference type="InterPro" id="IPR011004">
    <property type="entry name" value="Trimer_LpxA-like_sf"/>
</dbReference>
<keyword evidence="2" id="KW-1185">Reference proteome</keyword>
<dbReference type="GeneID" id="24918859"/>
<accession>D8M067</accession>
<dbReference type="CDD" id="cd04645">
    <property type="entry name" value="LbH_gamma_CA_like"/>
    <property type="match status" value="1"/>
</dbReference>